<sequence>MWRGCRSNRRSRGSGTIAVPHVGTGWAIPRCLSSMSRGVLNILSLHAMLFPANERIASVDSMTSPTPTGHADVIIYDLDGVITTRDSFAALIVEQLRKAPLRFLRALPAAMAMFLGVNEEWKRQAAARVTAIAFAGMRDYEYAALATAFGIRIGDDPSWIRASTAERIRRQKADGAWIIIATATERRLAESLLEQASVPYDSLSASLLTETACGVEVDDHRVGQRKADALREQGIAIHDAEFVTDSMTDLPTARLAARVTLIGASQKTRERYSRRGISPTEVTP</sequence>
<dbReference type="KEGG" id="acij:JS278_03110"/>
<keyword evidence="2" id="KW-1185">Reference proteome</keyword>
<proteinExistence type="predicted"/>
<dbReference type="AlphaFoldDB" id="A0A344UY96"/>
<evidence type="ECO:0000313" key="1">
    <source>
        <dbReference type="EMBL" id="AXE40244.1"/>
    </source>
</evidence>
<dbReference type="Pfam" id="PF12710">
    <property type="entry name" value="HAD"/>
    <property type="match status" value="1"/>
</dbReference>
<gene>
    <name evidence="1" type="ORF">JS278_03110</name>
</gene>
<accession>A0A344UY96</accession>
<dbReference type="Gene3D" id="3.40.50.1000">
    <property type="entry name" value="HAD superfamily/HAD-like"/>
    <property type="match status" value="1"/>
</dbReference>
<dbReference type="SUPFAM" id="SSF56784">
    <property type="entry name" value="HAD-like"/>
    <property type="match status" value="1"/>
</dbReference>
<evidence type="ECO:0008006" key="3">
    <source>
        <dbReference type="Google" id="ProtNLM"/>
    </source>
</evidence>
<dbReference type="InterPro" id="IPR036412">
    <property type="entry name" value="HAD-like_sf"/>
</dbReference>
<organism evidence="1 2">
    <name type="scientific">Acidipropionibacterium virtanenii</name>
    <dbReference type="NCBI Taxonomy" id="2057246"/>
    <lineage>
        <taxon>Bacteria</taxon>
        <taxon>Bacillati</taxon>
        <taxon>Actinomycetota</taxon>
        <taxon>Actinomycetes</taxon>
        <taxon>Propionibacteriales</taxon>
        <taxon>Propionibacteriaceae</taxon>
        <taxon>Acidipropionibacterium</taxon>
    </lineage>
</organism>
<reference evidence="1 2" key="1">
    <citation type="submission" date="2017-12" db="EMBL/GenBank/DDBJ databases">
        <title>The whole genome sequence of the Acidipropionibacterium virtanenii sp. nov. type strain JS278.</title>
        <authorList>
            <person name="Laine P."/>
            <person name="Deptula P."/>
            <person name="Varmanen P."/>
            <person name="Auvinen P."/>
        </authorList>
    </citation>
    <scope>NUCLEOTIDE SEQUENCE [LARGE SCALE GENOMIC DNA]</scope>
    <source>
        <strain evidence="1 2">JS278</strain>
    </source>
</reference>
<dbReference type="InterPro" id="IPR023214">
    <property type="entry name" value="HAD_sf"/>
</dbReference>
<dbReference type="EMBL" id="CP025198">
    <property type="protein sequence ID" value="AXE40244.1"/>
    <property type="molecule type" value="Genomic_DNA"/>
</dbReference>
<dbReference type="Proteomes" id="UP000251995">
    <property type="component" value="Chromosome"/>
</dbReference>
<protein>
    <recommendedName>
        <fullName evidence="3">Phosphoserine phosphatase</fullName>
    </recommendedName>
</protein>
<name>A0A344UY96_9ACTN</name>
<evidence type="ECO:0000313" key="2">
    <source>
        <dbReference type="Proteomes" id="UP000251995"/>
    </source>
</evidence>